<feature type="domain" description="C2H2-type" evidence="1">
    <location>
        <begin position="34"/>
        <end position="53"/>
    </location>
</feature>
<dbReference type="InterPro" id="IPR013087">
    <property type="entry name" value="Znf_C2H2_type"/>
</dbReference>
<protein>
    <recommendedName>
        <fullName evidence="1">C2H2-type domain-containing protein</fullName>
    </recommendedName>
</protein>
<sequence>MSFSLEKRTFDANRNRKNNMRLSEWRNVRPVTSYICPKCNAGFRRAWDLIRHKCGQTPRYACPYCHKKDNSSSNVYRHIRRWHPNHPVGVNKMF</sequence>
<keyword evidence="3" id="KW-1185">Reference proteome</keyword>
<evidence type="ECO:0000313" key="3">
    <source>
        <dbReference type="Proteomes" id="UP000310200"/>
    </source>
</evidence>
<name>A0A4S2KRS9_9HYME</name>
<dbReference type="EMBL" id="QBLH01001901">
    <property type="protein sequence ID" value="TGZ50687.1"/>
    <property type="molecule type" value="Genomic_DNA"/>
</dbReference>
<comment type="caution">
    <text evidence="2">The sequence shown here is derived from an EMBL/GenBank/DDBJ whole genome shotgun (WGS) entry which is preliminary data.</text>
</comment>
<reference evidence="2 3" key="1">
    <citation type="journal article" date="2019" name="Philos. Trans. R. Soc. Lond., B, Biol. Sci.">
        <title>Ant behaviour and brain gene expression of defending hosts depend on the ecological success of the intruding social parasite.</title>
        <authorList>
            <person name="Kaur R."/>
            <person name="Stoldt M."/>
            <person name="Jongepier E."/>
            <person name="Feldmeyer B."/>
            <person name="Menzel F."/>
            <person name="Bornberg-Bauer E."/>
            <person name="Foitzik S."/>
        </authorList>
    </citation>
    <scope>NUCLEOTIDE SEQUENCE [LARGE SCALE GENOMIC DNA]</scope>
    <source>
        <tissue evidence="2">Whole body</tissue>
    </source>
</reference>
<evidence type="ECO:0000313" key="2">
    <source>
        <dbReference type="EMBL" id="TGZ50687.1"/>
    </source>
</evidence>
<accession>A0A4S2KRS9</accession>
<feature type="domain" description="C2H2-type" evidence="1">
    <location>
        <begin position="60"/>
        <end position="83"/>
    </location>
</feature>
<dbReference type="SUPFAM" id="SSF57667">
    <property type="entry name" value="beta-beta-alpha zinc fingers"/>
    <property type="match status" value="1"/>
</dbReference>
<dbReference type="Gene3D" id="3.30.160.60">
    <property type="entry name" value="Classic Zinc Finger"/>
    <property type="match status" value="1"/>
</dbReference>
<dbReference type="Pfam" id="PF00096">
    <property type="entry name" value="zf-C2H2"/>
    <property type="match status" value="2"/>
</dbReference>
<dbReference type="InterPro" id="IPR036236">
    <property type="entry name" value="Znf_C2H2_sf"/>
</dbReference>
<organism evidence="2 3">
    <name type="scientific">Temnothorax longispinosus</name>
    <dbReference type="NCBI Taxonomy" id="300112"/>
    <lineage>
        <taxon>Eukaryota</taxon>
        <taxon>Metazoa</taxon>
        <taxon>Ecdysozoa</taxon>
        <taxon>Arthropoda</taxon>
        <taxon>Hexapoda</taxon>
        <taxon>Insecta</taxon>
        <taxon>Pterygota</taxon>
        <taxon>Neoptera</taxon>
        <taxon>Endopterygota</taxon>
        <taxon>Hymenoptera</taxon>
        <taxon>Apocrita</taxon>
        <taxon>Aculeata</taxon>
        <taxon>Formicoidea</taxon>
        <taxon>Formicidae</taxon>
        <taxon>Myrmicinae</taxon>
        <taxon>Temnothorax</taxon>
    </lineage>
</organism>
<dbReference type="Proteomes" id="UP000310200">
    <property type="component" value="Unassembled WGS sequence"/>
</dbReference>
<dbReference type="STRING" id="300112.A0A4S2KRS9"/>
<dbReference type="AlphaFoldDB" id="A0A4S2KRS9"/>
<gene>
    <name evidence="2" type="ORF">DBV15_09040</name>
</gene>
<proteinExistence type="predicted"/>
<evidence type="ECO:0000259" key="1">
    <source>
        <dbReference type="Pfam" id="PF00096"/>
    </source>
</evidence>